<dbReference type="InterPro" id="IPR037579">
    <property type="entry name" value="FIB_ANG-like"/>
</dbReference>
<protein>
    <submittedName>
        <fullName evidence="8">Techylectin-5A</fullName>
    </submittedName>
</protein>
<evidence type="ECO:0000313" key="9">
    <source>
        <dbReference type="Proteomes" id="UP000887116"/>
    </source>
</evidence>
<dbReference type="Gene3D" id="3.90.215.10">
    <property type="entry name" value="Gamma Fibrinogen, chain A, domain 1"/>
    <property type="match status" value="1"/>
</dbReference>
<name>A0A8X6M358_TRICU</name>
<dbReference type="NCBIfam" id="NF040941">
    <property type="entry name" value="GGGWT_bact"/>
    <property type="match status" value="1"/>
</dbReference>
<keyword evidence="4" id="KW-0175">Coiled coil</keyword>
<dbReference type="InterPro" id="IPR014716">
    <property type="entry name" value="Fibrinogen_a/b/g_C_1"/>
</dbReference>
<evidence type="ECO:0000256" key="3">
    <source>
        <dbReference type="ARBA" id="ARBA00022729"/>
    </source>
</evidence>
<keyword evidence="3" id="KW-0732">Signal</keyword>
<dbReference type="Pfam" id="PF00147">
    <property type="entry name" value="Fibrinogen_C"/>
    <property type="match status" value="1"/>
</dbReference>
<organism evidence="8 9">
    <name type="scientific">Trichonephila clavata</name>
    <name type="common">Joro spider</name>
    <name type="synonym">Nephila clavata</name>
    <dbReference type="NCBI Taxonomy" id="2740835"/>
    <lineage>
        <taxon>Eukaryota</taxon>
        <taxon>Metazoa</taxon>
        <taxon>Ecdysozoa</taxon>
        <taxon>Arthropoda</taxon>
        <taxon>Chelicerata</taxon>
        <taxon>Arachnida</taxon>
        <taxon>Araneae</taxon>
        <taxon>Araneomorphae</taxon>
        <taxon>Entelegynae</taxon>
        <taxon>Araneoidea</taxon>
        <taxon>Nephilidae</taxon>
        <taxon>Trichonephila</taxon>
    </lineage>
</organism>
<evidence type="ECO:0000259" key="7">
    <source>
        <dbReference type="PROSITE" id="PS51406"/>
    </source>
</evidence>
<dbReference type="Proteomes" id="UP000887116">
    <property type="component" value="Unassembled WGS sequence"/>
</dbReference>
<feature type="domain" description="Fibrinogen C-terminal" evidence="7">
    <location>
        <begin position="17"/>
        <end position="162"/>
    </location>
</feature>
<keyword evidence="9" id="KW-1185">Reference proteome</keyword>
<dbReference type="SUPFAM" id="SSF56496">
    <property type="entry name" value="Fibrinogen C-terminal domain-like"/>
    <property type="match status" value="1"/>
</dbReference>
<evidence type="ECO:0000256" key="2">
    <source>
        <dbReference type="ARBA" id="ARBA00022525"/>
    </source>
</evidence>
<evidence type="ECO:0000256" key="5">
    <source>
        <dbReference type="ARBA" id="ARBA00023157"/>
    </source>
</evidence>
<dbReference type="GO" id="GO:0005576">
    <property type="term" value="C:extracellular region"/>
    <property type="evidence" value="ECO:0007669"/>
    <property type="project" value="UniProtKB-SubCell"/>
</dbReference>
<keyword evidence="6" id="KW-0325">Glycoprotein</keyword>
<reference evidence="8" key="1">
    <citation type="submission" date="2020-07" db="EMBL/GenBank/DDBJ databases">
        <title>Multicomponent nature underlies the extraordinary mechanical properties of spider dragline silk.</title>
        <authorList>
            <person name="Kono N."/>
            <person name="Nakamura H."/>
            <person name="Mori M."/>
            <person name="Yoshida Y."/>
            <person name="Ohtoshi R."/>
            <person name="Malay A.D."/>
            <person name="Moran D.A.P."/>
            <person name="Tomita M."/>
            <person name="Numata K."/>
            <person name="Arakawa K."/>
        </authorList>
    </citation>
    <scope>NUCLEOTIDE SEQUENCE</scope>
</reference>
<dbReference type="PANTHER" id="PTHR47221">
    <property type="entry name" value="FIBRINOGEN ALPHA CHAIN"/>
    <property type="match status" value="1"/>
</dbReference>
<dbReference type="InterPro" id="IPR036056">
    <property type="entry name" value="Fibrinogen-like_C"/>
</dbReference>
<dbReference type="AlphaFoldDB" id="A0A8X6M358"/>
<dbReference type="PANTHER" id="PTHR47221:SF6">
    <property type="entry name" value="FIBRINOGEN ALPHA CHAIN"/>
    <property type="match status" value="1"/>
</dbReference>
<comment type="subcellular location">
    <subcellularLocation>
        <location evidence="1">Secreted</location>
    </subcellularLocation>
</comment>
<dbReference type="InterPro" id="IPR002181">
    <property type="entry name" value="Fibrinogen_a/b/g_C_dom"/>
</dbReference>
<proteinExistence type="predicted"/>
<keyword evidence="5" id="KW-1015">Disulfide bond</keyword>
<dbReference type="OrthoDB" id="6145874at2759"/>
<evidence type="ECO:0000256" key="6">
    <source>
        <dbReference type="ARBA" id="ARBA00023180"/>
    </source>
</evidence>
<accession>A0A8X6M358</accession>
<gene>
    <name evidence="8" type="ORF">TNCT_101701</name>
</gene>
<evidence type="ECO:0000313" key="8">
    <source>
        <dbReference type="EMBL" id="GFR31510.1"/>
    </source>
</evidence>
<dbReference type="PROSITE" id="PS51406">
    <property type="entry name" value="FIBRINOGEN_C_2"/>
    <property type="match status" value="1"/>
</dbReference>
<evidence type="ECO:0000256" key="4">
    <source>
        <dbReference type="ARBA" id="ARBA00023054"/>
    </source>
</evidence>
<comment type="caution">
    <text evidence="8">The sequence shown here is derived from an EMBL/GenBank/DDBJ whole genome shotgun (WGS) entry which is preliminary data.</text>
</comment>
<evidence type="ECO:0000256" key="1">
    <source>
        <dbReference type="ARBA" id="ARBA00004613"/>
    </source>
</evidence>
<sequence>MITKAKLCFPVCSTVSHDTESRPVDCEDLLHSGHNKSGVYTIWPKNRLTDGRPMDVFCDMDTDKGGWTLIQRRGNYSRSNDYFFKDWKSYKDGFGDIEKDFWLGNDNIFALTNQRLYSIRFDMKAVDEEKRFALYDTFWIDDENHKYTLHIQDYSGDAGNTL</sequence>
<keyword evidence="2" id="KW-0964">Secreted</keyword>
<dbReference type="SMART" id="SM00186">
    <property type="entry name" value="FBG"/>
    <property type="match status" value="1"/>
</dbReference>
<dbReference type="EMBL" id="BMAO01009549">
    <property type="protein sequence ID" value="GFR31510.1"/>
    <property type="molecule type" value="Genomic_DNA"/>
</dbReference>